<accession>A0A4S4NJ44</accession>
<evidence type="ECO:0000256" key="10">
    <source>
        <dbReference type="PROSITE-ProRule" id="PRU01360"/>
    </source>
</evidence>
<feature type="domain" description="TonB-dependent receptor plug" evidence="14">
    <location>
        <begin position="43"/>
        <end position="149"/>
    </location>
</feature>
<evidence type="ECO:0000256" key="3">
    <source>
        <dbReference type="ARBA" id="ARBA00022452"/>
    </source>
</evidence>
<evidence type="ECO:0000313" key="15">
    <source>
        <dbReference type="EMBL" id="THH39769.1"/>
    </source>
</evidence>
<feature type="signal peptide" evidence="12">
    <location>
        <begin position="1"/>
        <end position="18"/>
    </location>
</feature>
<evidence type="ECO:0000256" key="2">
    <source>
        <dbReference type="ARBA" id="ARBA00022448"/>
    </source>
</evidence>
<evidence type="ECO:0000256" key="5">
    <source>
        <dbReference type="ARBA" id="ARBA00022729"/>
    </source>
</evidence>
<dbReference type="PANTHER" id="PTHR30069">
    <property type="entry name" value="TONB-DEPENDENT OUTER MEMBRANE RECEPTOR"/>
    <property type="match status" value="1"/>
</dbReference>
<dbReference type="GO" id="GO:0006811">
    <property type="term" value="P:monoatomic ion transport"/>
    <property type="evidence" value="ECO:0007669"/>
    <property type="project" value="UniProtKB-KW"/>
</dbReference>
<keyword evidence="5 12" id="KW-0732">Signal</keyword>
<dbReference type="InterPro" id="IPR000531">
    <property type="entry name" value="Beta-barrel_TonB"/>
</dbReference>
<dbReference type="InterPro" id="IPR012910">
    <property type="entry name" value="Plug_dom"/>
</dbReference>
<comment type="subcellular location">
    <subcellularLocation>
        <location evidence="1 10">Cell outer membrane</location>
        <topology evidence="1 10">Multi-pass membrane protein</topology>
    </subcellularLocation>
</comment>
<evidence type="ECO:0000256" key="6">
    <source>
        <dbReference type="ARBA" id="ARBA00023065"/>
    </source>
</evidence>
<keyword evidence="16" id="KW-1185">Reference proteome</keyword>
<evidence type="ECO:0000313" key="16">
    <source>
        <dbReference type="Proteomes" id="UP000308528"/>
    </source>
</evidence>
<dbReference type="InterPro" id="IPR039426">
    <property type="entry name" value="TonB-dep_rcpt-like"/>
</dbReference>
<evidence type="ECO:0000256" key="8">
    <source>
        <dbReference type="ARBA" id="ARBA00023136"/>
    </source>
</evidence>
<evidence type="ECO:0000256" key="11">
    <source>
        <dbReference type="RuleBase" id="RU003357"/>
    </source>
</evidence>
<keyword evidence="8 10" id="KW-0472">Membrane</keyword>
<dbReference type="PROSITE" id="PS52016">
    <property type="entry name" value="TONB_DEPENDENT_REC_3"/>
    <property type="match status" value="1"/>
</dbReference>
<dbReference type="InterPro" id="IPR037066">
    <property type="entry name" value="Plug_dom_sf"/>
</dbReference>
<dbReference type="InterPro" id="IPR036942">
    <property type="entry name" value="Beta-barrel_TonB_sf"/>
</dbReference>
<dbReference type="CDD" id="cd01347">
    <property type="entry name" value="ligand_gated_channel"/>
    <property type="match status" value="1"/>
</dbReference>
<evidence type="ECO:0000256" key="7">
    <source>
        <dbReference type="ARBA" id="ARBA00023077"/>
    </source>
</evidence>
<dbReference type="PANTHER" id="PTHR30069:SF53">
    <property type="entry name" value="COLICIN I RECEPTOR-RELATED"/>
    <property type="match status" value="1"/>
</dbReference>
<evidence type="ECO:0000256" key="4">
    <source>
        <dbReference type="ARBA" id="ARBA00022692"/>
    </source>
</evidence>
<dbReference type="GO" id="GO:0009279">
    <property type="term" value="C:cell outer membrane"/>
    <property type="evidence" value="ECO:0007669"/>
    <property type="project" value="UniProtKB-SubCell"/>
</dbReference>
<evidence type="ECO:0000259" key="13">
    <source>
        <dbReference type="Pfam" id="PF00593"/>
    </source>
</evidence>
<name>A0A4S4NJ44_9BACT</name>
<proteinExistence type="inferred from homology"/>
<dbReference type="GO" id="GO:0015889">
    <property type="term" value="P:cobalamin transport"/>
    <property type="evidence" value="ECO:0007669"/>
    <property type="project" value="TreeGrafter"/>
</dbReference>
<dbReference type="Proteomes" id="UP000308528">
    <property type="component" value="Unassembled WGS sequence"/>
</dbReference>
<keyword evidence="3 10" id="KW-1134">Transmembrane beta strand</keyword>
<dbReference type="Gene3D" id="2.170.130.10">
    <property type="entry name" value="TonB-dependent receptor, plug domain"/>
    <property type="match status" value="1"/>
</dbReference>
<dbReference type="EMBL" id="SRSF01000003">
    <property type="protein sequence ID" value="THH39769.1"/>
    <property type="molecule type" value="Genomic_DNA"/>
</dbReference>
<keyword evidence="7 11" id="KW-0798">TonB box</keyword>
<dbReference type="AlphaFoldDB" id="A0A4S4NJ44"/>
<keyword evidence="2 10" id="KW-0813">Transport</keyword>
<evidence type="ECO:0000259" key="14">
    <source>
        <dbReference type="Pfam" id="PF07715"/>
    </source>
</evidence>
<gene>
    <name evidence="15" type="ORF">E4021_09135</name>
</gene>
<dbReference type="Gene3D" id="2.40.170.20">
    <property type="entry name" value="TonB-dependent receptor, beta-barrel domain"/>
    <property type="match status" value="1"/>
</dbReference>
<keyword evidence="15" id="KW-0675">Receptor</keyword>
<keyword evidence="4 10" id="KW-0812">Transmembrane</keyword>
<dbReference type="SUPFAM" id="SSF56935">
    <property type="entry name" value="Porins"/>
    <property type="match status" value="1"/>
</dbReference>
<dbReference type="OrthoDB" id="9764669at2"/>
<dbReference type="RefSeq" id="WP_136458630.1">
    <property type="nucleotide sequence ID" value="NZ_SRSF01000003.1"/>
</dbReference>
<keyword evidence="9 10" id="KW-0998">Cell outer membrane</keyword>
<evidence type="ECO:0000256" key="12">
    <source>
        <dbReference type="SAM" id="SignalP"/>
    </source>
</evidence>
<feature type="domain" description="TonB-dependent receptor-like beta-barrel" evidence="13">
    <location>
        <begin position="359"/>
        <end position="611"/>
    </location>
</feature>
<organism evidence="15 16">
    <name type="scientific">Neolewinella litorea</name>
    <dbReference type="NCBI Taxonomy" id="2562452"/>
    <lineage>
        <taxon>Bacteria</taxon>
        <taxon>Pseudomonadati</taxon>
        <taxon>Bacteroidota</taxon>
        <taxon>Saprospiria</taxon>
        <taxon>Saprospirales</taxon>
        <taxon>Lewinellaceae</taxon>
        <taxon>Neolewinella</taxon>
    </lineage>
</organism>
<comment type="similarity">
    <text evidence="10 11">Belongs to the TonB-dependent receptor family.</text>
</comment>
<keyword evidence="6" id="KW-0406">Ion transport</keyword>
<dbReference type="Pfam" id="PF07715">
    <property type="entry name" value="Plug"/>
    <property type="match status" value="1"/>
</dbReference>
<dbReference type="Pfam" id="PF00593">
    <property type="entry name" value="TonB_dep_Rec_b-barrel"/>
    <property type="match status" value="1"/>
</dbReference>
<sequence length="637" mass="69437">MTRLLLLTIFLLSLRAQAQDAPPLAATTEEVIVTGTRYARSPADSPEHVTVIDSAAIARSTSLAALLNEQAGIVVNGAYSNFGKDRSIFMRNGANQYTLILIDGQPLIDPSSLGGAVDLRLLSLEGLQRIEILRGARSLLYGSDAVAGVINLVTQKPGALATTIAGGPAPRPRLHLRAAAQRYGTFEGQASVAGNSRRLDYRLGYDYFTTRGISEAREPENSPVIFGRDGAQRQTLYGTLTYRPTDALTLRPSVRRGTFDGDYDAGAFQDADNRYSNALWLPGLAIDYRKDDLSVGGRYTYSATDRTFQDAAFGEAVYRGRAQQADVFVNLLPSEALALTVGGQLRHERLKAATEEADTLSASNLSPYVQLNLNVAEKLLLEAGLRYNHHSSFGGQVNASAAVGYRHSPVVSSRLSVATAFQSPTLDQLGGPFGANPDLQPQVSTSFEAGARVQDSAGKRRAVVTLFQRNIERIVTYDFTIGYQNQDALRDRGVEVEASTRLSRRLGVLGNFTYVKGRLSSPDGQGGTVKTTDFFRRPRLTGLLGFTYQGEKPFTVRLTGSYTGERPDVFFDADFARFTTELDPYLIVNLYAEYQFLEARNLTLFGEVRNLTDTDFTEVTGFSTLGVTPRAGVAWSF</sequence>
<comment type="caution">
    <text evidence="15">The sequence shown here is derived from an EMBL/GenBank/DDBJ whole genome shotgun (WGS) entry which is preliminary data.</text>
</comment>
<evidence type="ECO:0000256" key="1">
    <source>
        <dbReference type="ARBA" id="ARBA00004571"/>
    </source>
</evidence>
<feature type="chain" id="PRO_5020937604" evidence="12">
    <location>
        <begin position="19"/>
        <end position="637"/>
    </location>
</feature>
<reference evidence="15 16" key="1">
    <citation type="submission" date="2019-04" db="EMBL/GenBank/DDBJ databases">
        <title>Lewinella litorea sp. nov., isolated from a marine sand.</title>
        <authorList>
            <person name="Yoon J.-H."/>
        </authorList>
    </citation>
    <scope>NUCLEOTIDE SEQUENCE [LARGE SCALE GENOMIC DNA]</scope>
    <source>
        <strain evidence="15 16">HSMS-39</strain>
    </source>
</reference>
<evidence type="ECO:0000256" key="9">
    <source>
        <dbReference type="ARBA" id="ARBA00023237"/>
    </source>
</evidence>
<protein>
    <submittedName>
        <fullName evidence="15">TonB-dependent receptor</fullName>
    </submittedName>
</protein>